<sequence length="524" mass="58206">MRVRTVIAELGCTDARAKHQSLFDADVLLSSGSRMGGGEGLPRVALCPLAEARVLTASLGDRAVVLAYAGTKIAPTQSCPDDLVVVVAADSLEAMRARLERLPQRAELLSAQCLCVYRAFQESRDLRGFASRVHRLIGNPFVVVNTDRRVLTHAGRFPDDAGDVNETIASGYLGPAVEQQLVSDGVLDEARRQRHAVVTENTREGRRWVTSIMYYKGLEMGRLDVLECERQIGPSDVELIDYAGSFAGLIVAQSGSAGGRAGAGSSVLSGLLSKRITTEETMRSQLAATNMPLDVTYVLVLCKGRPGLAADDYRSHFSEMVERTLKGALWAVHEGEFVVMVSIGRSRHPGYDDYARTESFFGENRRLCEMMRNNDVHFFVSEPFSQLTYVQARFMQCSELADALSDEETPRVVLFWRYRYRVIANSVQTLGQVDMMLDKRVVAMYEYDRAHGTSYFETSVVSVLFPGSPGRAAEELCVHRNTYFYRTSKVKELFDLDLKDGEDRLAVSFTEHVMKGMTGFVDVY</sequence>
<reference evidence="2 3" key="1">
    <citation type="journal article" date="2021" name="Sci. Rep.">
        <title>The distribution of antibiotic resistance genes in chicken gut microbiota commensals.</title>
        <authorList>
            <person name="Juricova H."/>
            <person name="Matiasovicova J."/>
            <person name="Kubasova T."/>
            <person name="Cejkova D."/>
            <person name="Rychlik I."/>
        </authorList>
    </citation>
    <scope>NUCLEOTIDE SEQUENCE [LARGE SCALE GENOMIC DNA]</scope>
    <source>
        <strain evidence="2 3">An794</strain>
    </source>
</reference>
<gene>
    <name evidence="2" type="ORF">H9X80_08095</name>
</gene>
<dbReference type="InterPro" id="IPR042070">
    <property type="entry name" value="PucR_C-HTH_sf"/>
</dbReference>
<dbReference type="InterPro" id="IPR025736">
    <property type="entry name" value="PucR_C-HTH_dom"/>
</dbReference>
<evidence type="ECO:0000313" key="2">
    <source>
        <dbReference type="EMBL" id="MBM6775496.1"/>
    </source>
</evidence>
<dbReference type="Pfam" id="PF13556">
    <property type="entry name" value="HTH_30"/>
    <property type="match status" value="1"/>
</dbReference>
<dbReference type="Proteomes" id="UP000712527">
    <property type="component" value="Unassembled WGS sequence"/>
</dbReference>
<proteinExistence type="predicted"/>
<dbReference type="RefSeq" id="WP_204793832.1">
    <property type="nucleotide sequence ID" value="NZ_JACSNQ010000021.1"/>
</dbReference>
<name>A0ABS2F3C5_9ACTN</name>
<dbReference type="EMBL" id="JACSNQ010000021">
    <property type="protein sequence ID" value="MBM6775496.1"/>
    <property type="molecule type" value="Genomic_DNA"/>
</dbReference>
<evidence type="ECO:0000259" key="1">
    <source>
        <dbReference type="Pfam" id="PF13556"/>
    </source>
</evidence>
<accession>A0ABS2F3C5</accession>
<protein>
    <submittedName>
        <fullName evidence="2">Helix-turn-helix domain-containing protein</fullName>
    </submittedName>
</protein>
<organism evidence="2 3">
    <name type="scientific">Olsenella profusa</name>
    <dbReference type="NCBI Taxonomy" id="138595"/>
    <lineage>
        <taxon>Bacteria</taxon>
        <taxon>Bacillati</taxon>
        <taxon>Actinomycetota</taxon>
        <taxon>Coriobacteriia</taxon>
        <taxon>Coriobacteriales</taxon>
        <taxon>Atopobiaceae</taxon>
        <taxon>Olsenella</taxon>
    </lineage>
</organism>
<feature type="domain" description="PucR C-terminal helix-turn-helix" evidence="1">
    <location>
        <begin position="467"/>
        <end position="508"/>
    </location>
</feature>
<evidence type="ECO:0000313" key="3">
    <source>
        <dbReference type="Proteomes" id="UP000712527"/>
    </source>
</evidence>
<keyword evidence="3" id="KW-1185">Reference proteome</keyword>
<comment type="caution">
    <text evidence="2">The sequence shown here is derived from an EMBL/GenBank/DDBJ whole genome shotgun (WGS) entry which is preliminary data.</text>
</comment>
<dbReference type="InterPro" id="IPR051448">
    <property type="entry name" value="CdaR-like_regulators"/>
</dbReference>
<dbReference type="PANTHER" id="PTHR33744">
    <property type="entry name" value="CARBOHYDRATE DIACID REGULATOR"/>
    <property type="match status" value="1"/>
</dbReference>
<dbReference type="Gene3D" id="1.10.10.2840">
    <property type="entry name" value="PucR C-terminal helix-turn-helix domain"/>
    <property type="match status" value="1"/>
</dbReference>
<dbReference type="PANTHER" id="PTHR33744:SF7">
    <property type="entry name" value="PUCR FAMILY TRANSCRIPTIONAL REGULATOR"/>
    <property type="match status" value="1"/>
</dbReference>